<evidence type="ECO:0000313" key="2">
    <source>
        <dbReference type="Proteomes" id="UP000824469"/>
    </source>
</evidence>
<protein>
    <submittedName>
        <fullName evidence="1">Uncharacterized protein</fullName>
    </submittedName>
</protein>
<evidence type="ECO:0000313" key="1">
    <source>
        <dbReference type="EMBL" id="KAH9296577.1"/>
    </source>
</evidence>
<proteinExistence type="predicted"/>
<keyword evidence="2" id="KW-1185">Reference proteome</keyword>
<accession>A0AA38FCI4</accession>
<dbReference type="AlphaFoldDB" id="A0AA38FCI4"/>
<dbReference type="EMBL" id="JAHRHJ020000011">
    <property type="protein sequence ID" value="KAH9296577.1"/>
    <property type="molecule type" value="Genomic_DNA"/>
</dbReference>
<reference evidence="1 2" key="1">
    <citation type="journal article" date="2021" name="Nat. Plants">
        <title>The Taxus genome provides insights into paclitaxel biosynthesis.</title>
        <authorList>
            <person name="Xiong X."/>
            <person name="Gou J."/>
            <person name="Liao Q."/>
            <person name="Li Y."/>
            <person name="Zhou Q."/>
            <person name="Bi G."/>
            <person name="Li C."/>
            <person name="Du R."/>
            <person name="Wang X."/>
            <person name="Sun T."/>
            <person name="Guo L."/>
            <person name="Liang H."/>
            <person name="Lu P."/>
            <person name="Wu Y."/>
            <person name="Zhang Z."/>
            <person name="Ro D.K."/>
            <person name="Shang Y."/>
            <person name="Huang S."/>
            <person name="Yan J."/>
        </authorList>
    </citation>
    <scope>NUCLEOTIDE SEQUENCE [LARGE SCALE GENOMIC DNA]</scope>
    <source>
        <strain evidence="1">Ta-2019</strain>
    </source>
</reference>
<name>A0AA38FCI4_TAXCH</name>
<gene>
    <name evidence="1" type="ORF">KI387_040165</name>
</gene>
<feature type="non-terminal residue" evidence="1">
    <location>
        <position position="75"/>
    </location>
</feature>
<dbReference type="Proteomes" id="UP000824469">
    <property type="component" value="Unassembled WGS sequence"/>
</dbReference>
<feature type="non-terminal residue" evidence="1">
    <location>
        <position position="1"/>
    </location>
</feature>
<comment type="caution">
    <text evidence="1">The sequence shown here is derived from an EMBL/GenBank/DDBJ whole genome shotgun (WGS) entry which is preliminary data.</text>
</comment>
<sequence length="75" mass="8291">RRELQSGLNARRSKEVEVPILEAEADPYAPQAEVLYNGISIHDVLVDGGVVVNVMTESVMNMLGFKIDHPLTLML</sequence>
<organism evidence="1 2">
    <name type="scientific">Taxus chinensis</name>
    <name type="common">Chinese yew</name>
    <name type="synonym">Taxus wallichiana var. chinensis</name>
    <dbReference type="NCBI Taxonomy" id="29808"/>
    <lineage>
        <taxon>Eukaryota</taxon>
        <taxon>Viridiplantae</taxon>
        <taxon>Streptophyta</taxon>
        <taxon>Embryophyta</taxon>
        <taxon>Tracheophyta</taxon>
        <taxon>Spermatophyta</taxon>
        <taxon>Pinopsida</taxon>
        <taxon>Pinidae</taxon>
        <taxon>Conifers II</taxon>
        <taxon>Cupressales</taxon>
        <taxon>Taxaceae</taxon>
        <taxon>Taxus</taxon>
    </lineage>
</organism>